<reference evidence="2 3" key="1">
    <citation type="submission" date="2018-07" db="EMBL/GenBank/DDBJ databases">
        <title>Complete Genome and Methylome Analysis of Deinococcus wulumuqiensis NEB 479.</title>
        <authorList>
            <person name="Fomenkov A."/>
            <person name="Luyten Y."/>
            <person name="Vincze T."/>
            <person name="Anton B.P."/>
            <person name="Clark T."/>
            <person name="Roberts R.J."/>
            <person name="Morgan R.D."/>
        </authorList>
    </citation>
    <scope>NUCLEOTIDE SEQUENCE [LARGE SCALE GENOMIC DNA]</scope>
    <source>
        <strain evidence="2 3">NEB 479</strain>
        <plasmid evidence="3">Plasmid pdrdi</plasmid>
    </source>
</reference>
<evidence type="ECO:0000259" key="1">
    <source>
        <dbReference type="Pfam" id="PF01844"/>
    </source>
</evidence>
<dbReference type="Gene3D" id="1.10.30.50">
    <property type="match status" value="1"/>
</dbReference>
<organism evidence="2 3">
    <name type="scientific">Deinococcus wulumuqiensis</name>
    <dbReference type="NCBI Taxonomy" id="980427"/>
    <lineage>
        <taxon>Bacteria</taxon>
        <taxon>Thermotogati</taxon>
        <taxon>Deinococcota</taxon>
        <taxon>Deinococci</taxon>
        <taxon>Deinococcales</taxon>
        <taxon>Deinococcaceae</taxon>
        <taxon>Deinococcus</taxon>
    </lineage>
</organism>
<dbReference type="KEGG" id="dwu:DVJ83_15650"/>
<proteinExistence type="predicted"/>
<keyword evidence="2" id="KW-0378">Hydrolase</keyword>
<sequence>MKKLYAVWGGDGSIEPGVYEGVWMDDLGPKVDGAGAQKKRVDTRDEGYDCLDQEGFGWTRQLLRKATLLHDRCWYCARPLNPESIGDDDSTELEHQVPRSSRWPYVDREENLVAACRRCNNGRYPGKGERDVQGFRQLLQQHFGARRIVFYGEVLRWLRAASPDLHLPAPLTPIHVTEVLSWYARSEGLKLHTWREGGSLQDYETGLLLLIPPDAPPYALGAPHRLPPAPDTASHDPR</sequence>
<protein>
    <submittedName>
        <fullName evidence="2">HNH endonuclease</fullName>
    </submittedName>
</protein>
<dbReference type="GO" id="GO:0004519">
    <property type="term" value="F:endonuclease activity"/>
    <property type="evidence" value="ECO:0007669"/>
    <property type="project" value="UniProtKB-KW"/>
</dbReference>
<dbReference type="GO" id="GO:0003676">
    <property type="term" value="F:nucleic acid binding"/>
    <property type="evidence" value="ECO:0007669"/>
    <property type="project" value="InterPro"/>
</dbReference>
<accession>A0A345ILM8</accession>
<dbReference type="RefSeq" id="WP_114673258.1">
    <property type="nucleotide sequence ID" value="NZ_CP031163.1"/>
</dbReference>
<dbReference type="Pfam" id="PF01844">
    <property type="entry name" value="HNH"/>
    <property type="match status" value="1"/>
</dbReference>
<evidence type="ECO:0000313" key="2">
    <source>
        <dbReference type="EMBL" id="AXH00601.1"/>
    </source>
</evidence>
<keyword evidence="2" id="KW-0614">Plasmid</keyword>
<evidence type="ECO:0000313" key="3">
    <source>
        <dbReference type="Proteomes" id="UP000253744"/>
    </source>
</evidence>
<gene>
    <name evidence="2" type="ORF">DVJ83_15650</name>
</gene>
<dbReference type="InterPro" id="IPR002711">
    <property type="entry name" value="HNH"/>
</dbReference>
<keyword evidence="2" id="KW-0255">Endonuclease</keyword>
<dbReference type="Proteomes" id="UP000253744">
    <property type="component" value="Plasmid pDrdI"/>
</dbReference>
<dbReference type="AlphaFoldDB" id="A0A345ILM8"/>
<dbReference type="InterPro" id="IPR003615">
    <property type="entry name" value="HNH_nuc"/>
</dbReference>
<dbReference type="EMBL" id="CP031163">
    <property type="protein sequence ID" value="AXH00601.1"/>
    <property type="molecule type" value="Genomic_DNA"/>
</dbReference>
<dbReference type="CDD" id="cd00085">
    <property type="entry name" value="HNHc"/>
    <property type="match status" value="1"/>
</dbReference>
<dbReference type="GO" id="GO:0008270">
    <property type="term" value="F:zinc ion binding"/>
    <property type="evidence" value="ECO:0007669"/>
    <property type="project" value="InterPro"/>
</dbReference>
<name>A0A345ILM8_9DEIO</name>
<feature type="domain" description="HNH" evidence="1">
    <location>
        <begin position="73"/>
        <end position="122"/>
    </location>
</feature>
<keyword evidence="2" id="KW-0540">Nuclease</keyword>
<geneLocation type="plasmid" evidence="3">
    <name>pdrdi</name>
</geneLocation>